<evidence type="ECO:0000313" key="2">
    <source>
        <dbReference type="Proteomes" id="UP000274545"/>
    </source>
</evidence>
<name>A0A433ENY6_9MOLU</name>
<comment type="caution">
    <text evidence="1">The sequence shown here is derived from an EMBL/GenBank/DDBJ whole genome shotgun (WGS) entry which is preliminary data.</text>
</comment>
<evidence type="ECO:0000313" key="1">
    <source>
        <dbReference type="EMBL" id="RUP76039.1"/>
    </source>
</evidence>
<accession>A0A433ENY6</accession>
<gene>
    <name evidence="1" type="ORF">D6D54_07170</name>
</gene>
<sequence>MIKIGTDPSGTGTTAIVVFENNILIKQHEFTDKFWINHSNEIITFIKKLHKYDEYILNIENCLYTNANGSKDKDDLLRLLGSIEKEYYNIINWVSPKYTKSVVKNIENLSKYNDGCIWEFDKDINLTYQYGKGWKYNNEKISNHLRDAIIIANYES</sequence>
<dbReference type="RefSeq" id="WP_127093248.1">
    <property type="nucleotide sequence ID" value="NZ_RAHC01000011.1"/>
</dbReference>
<reference evidence="1 2" key="1">
    <citation type="journal article" date="2019" name="Genome Biol. Evol.">
        <title>Toxin and genome evolution in a Drosophila defensive symbiosis.</title>
        <authorList>
            <person name="Ballinger M.J."/>
            <person name="Gawryluk R.M."/>
            <person name="Perlman S.J."/>
        </authorList>
    </citation>
    <scope>NUCLEOTIDE SEQUENCE [LARGE SCALE GENOMIC DNA]</scope>
    <source>
        <strain evidence="2">sNeo</strain>
    </source>
</reference>
<dbReference type="Proteomes" id="UP000274545">
    <property type="component" value="Unassembled WGS sequence"/>
</dbReference>
<organism evidence="1 2">
    <name type="scientific">Spiroplasma poulsonii</name>
    <dbReference type="NCBI Taxonomy" id="2138"/>
    <lineage>
        <taxon>Bacteria</taxon>
        <taxon>Bacillati</taxon>
        <taxon>Mycoplasmatota</taxon>
        <taxon>Mollicutes</taxon>
        <taxon>Entomoplasmatales</taxon>
        <taxon>Spiroplasmataceae</taxon>
        <taxon>Spiroplasma</taxon>
    </lineage>
</organism>
<proteinExistence type="predicted"/>
<dbReference type="AlphaFoldDB" id="A0A433ENY6"/>
<dbReference type="EMBL" id="RAHC01000011">
    <property type="protein sequence ID" value="RUP76039.1"/>
    <property type="molecule type" value="Genomic_DNA"/>
</dbReference>
<protein>
    <submittedName>
        <fullName evidence="1">Uncharacterized protein</fullName>
    </submittedName>
</protein>